<dbReference type="RefSeq" id="WP_153420937.1">
    <property type="nucleotide sequence ID" value="NZ_WFLM01000004.1"/>
</dbReference>
<dbReference type="AlphaFoldDB" id="A0A6N6VQJ2"/>
<protein>
    <submittedName>
        <fullName evidence="2">Uncharacterized protein</fullName>
    </submittedName>
</protein>
<comment type="caution">
    <text evidence="2">The sequence shown here is derived from an EMBL/GenBank/DDBJ whole genome shotgun (WGS) entry which is preliminary data.</text>
</comment>
<dbReference type="EMBL" id="WFLM01000004">
    <property type="protein sequence ID" value="KAB8037859.1"/>
    <property type="molecule type" value="Genomic_DNA"/>
</dbReference>
<feature type="transmembrane region" description="Helical" evidence="1">
    <location>
        <begin position="6"/>
        <end position="32"/>
    </location>
</feature>
<organism evidence="2 3">
    <name type="scientific">Silvanigrella paludirubra</name>
    <dbReference type="NCBI Taxonomy" id="2499159"/>
    <lineage>
        <taxon>Bacteria</taxon>
        <taxon>Pseudomonadati</taxon>
        <taxon>Bdellovibrionota</taxon>
        <taxon>Oligoflexia</taxon>
        <taxon>Silvanigrellales</taxon>
        <taxon>Silvanigrellaceae</taxon>
        <taxon>Silvanigrella</taxon>
    </lineage>
</organism>
<feature type="transmembrane region" description="Helical" evidence="1">
    <location>
        <begin position="122"/>
        <end position="148"/>
    </location>
</feature>
<gene>
    <name evidence="2" type="ORF">GCL60_11840</name>
</gene>
<keyword evidence="1" id="KW-0472">Membrane</keyword>
<evidence type="ECO:0000256" key="1">
    <source>
        <dbReference type="SAM" id="Phobius"/>
    </source>
</evidence>
<proteinExistence type="predicted"/>
<keyword evidence="1" id="KW-1133">Transmembrane helix</keyword>
<keyword evidence="1" id="KW-0812">Transmembrane</keyword>
<reference evidence="2 3" key="1">
    <citation type="submission" date="2019-10" db="EMBL/GenBank/DDBJ databases">
        <title>New species of Slilvanegrellaceae.</title>
        <authorList>
            <person name="Pitt A."/>
            <person name="Hahn M.W."/>
        </authorList>
    </citation>
    <scope>NUCLEOTIDE SEQUENCE [LARGE SCALE GENOMIC DNA]</scope>
    <source>
        <strain evidence="2 3">SP-Ram-0.45-NSY-1</strain>
    </source>
</reference>
<evidence type="ECO:0000313" key="3">
    <source>
        <dbReference type="Proteomes" id="UP000437748"/>
    </source>
</evidence>
<sequence length="155" mass="18956">MNESMLVFFVIFPFLFSIFLMLYYALFSFLMIKVVEDVTNRYEVDFNSTIYGERRFAHYIAKCYFYEKKILFFKNKPNYLRYGIVLKPRYNRKYKNYSINKRNYDKNEPINYDIKTESKFNIFISISFFLAFHGFYLLILFSTTVFVINDLILKN</sequence>
<dbReference type="Proteomes" id="UP000437748">
    <property type="component" value="Unassembled WGS sequence"/>
</dbReference>
<name>A0A6N6VQJ2_9BACT</name>
<keyword evidence="3" id="KW-1185">Reference proteome</keyword>
<accession>A0A6N6VQJ2</accession>
<evidence type="ECO:0000313" key="2">
    <source>
        <dbReference type="EMBL" id="KAB8037859.1"/>
    </source>
</evidence>